<dbReference type="Proteomes" id="UP000265520">
    <property type="component" value="Unassembled WGS sequence"/>
</dbReference>
<evidence type="ECO:0000313" key="2">
    <source>
        <dbReference type="EMBL" id="MCI58168.1"/>
    </source>
</evidence>
<keyword evidence="3" id="KW-1185">Reference proteome</keyword>
<organism evidence="2 3">
    <name type="scientific">Trifolium medium</name>
    <dbReference type="NCBI Taxonomy" id="97028"/>
    <lineage>
        <taxon>Eukaryota</taxon>
        <taxon>Viridiplantae</taxon>
        <taxon>Streptophyta</taxon>
        <taxon>Embryophyta</taxon>
        <taxon>Tracheophyta</taxon>
        <taxon>Spermatophyta</taxon>
        <taxon>Magnoliopsida</taxon>
        <taxon>eudicotyledons</taxon>
        <taxon>Gunneridae</taxon>
        <taxon>Pentapetalae</taxon>
        <taxon>rosids</taxon>
        <taxon>fabids</taxon>
        <taxon>Fabales</taxon>
        <taxon>Fabaceae</taxon>
        <taxon>Papilionoideae</taxon>
        <taxon>50 kb inversion clade</taxon>
        <taxon>NPAAA clade</taxon>
        <taxon>Hologalegina</taxon>
        <taxon>IRL clade</taxon>
        <taxon>Trifolieae</taxon>
        <taxon>Trifolium</taxon>
    </lineage>
</organism>
<name>A0A392TAU3_9FABA</name>
<feature type="non-terminal residue" evidence="2">
    <location>
        <position position="1"/>
    </location>
</feature>
<dbReference type="EMBL" id="LXQA010541631">
    <property type="protein sequence ID" value="MCI58168.1"/>
    <property type="molecule type" value="Genomic_DNA"/>
</dbReference>
<accession>A0A392TAU3</accession>
<evidence type="ECO:0000313" key="3">
    <source>
        <dbReference type="Proteomes" id="UP000265520"/>
    </source>
</evidence>
<protein>
    <submittedName>
        <fullName evidence="2">Uncharacterized protein</fullName>
    </submittedName>
</protein>
<evidence type="ECO:0000256" key="1">
    <source>
        <dbReference type="SAM" id="MobiDB-lite"/>
    </source>
</evidence>
<comment type="caution">
    <text evidence="2">The sequence shown here is derived from an EMBL/GenBank/DDBJ whole genome shotgun (WGS) entry which is preliminary data.</text>
</comment>
<proteinExistence type="predicted"/>
<feature type="region of interest" description="Disordered" evidence="1">
    <location>
        <begin position="12"/>
        <end position="41"/>
    </location>
</feature>
<dbReference type="AlphaFoldDB" id="A0A392TAU3"/>
<reference evidence="2 3" key="1">
    <citation type="journal article" date="2018" name="Front. Plant Sci.">
        <title>Red Clover (Trifolium pratense) and Zigzag Clover (T. medium) - A Picture of Genomic Similarities and Differences.</title>
        <authorList>
            <person name="Dluhosova J."/>
            <person name="Istvanek J."/>
            <person name="Nedelnik J."/>
            <person name="Repkova J."/>
        </authorList>
    </citation>
    <scope>NUCLEOTIDE SEQUENCE [LARGE SCALE GENOMIC DNA]</scope>
    <source>
        <strain evidence="3">cv. 10/8</strain>
        <tissue evidence="2">Leaf</tissue>
    </source>
</reference>
<sequence length="41" mass="4294">WLSLETMECAPLEVSRSNPSPGVTSCVGPVHVLNGPRTSGQ</sequence>